<accession>A0A2G1MBU5</accession>
<sequence>MLTVTPAFAFVLPPRPTFPTRVLSRLRSLKTAAKDELLAISLAHGVGKQYRTGSASEYSYAVVANGDGRTCDATVFNMTPEAHDTVKALTDSWLSVHTPARSYLALLGRAEGKCETLHFEKFTVVIGSVFDQKNDTETVSDIRAIIHAEKSLETARQTISEMKAYFLFMREFSSPLKASRIEFPQPKELLNANVKAQYSEGLQ</sequence>
<dbReference type="OrthoDB" id="9846866at2"/>
<proteinExistence type="predicted"/>
<gene>
    <name evidence="1" type="ORF">CJ301_17635</name>
</gene>
<dbReference type="Proteomes" id="UP000221860">
    <property type="component" value="Unassembled WGS sequence"/>
</dbReference>
<evidence type="ECO:0000313" key="1">
    <source>
        <dbReference type="EMBL" id="PHP26204.1"/>
    </source>
</evidence>
<dbReference type="EMBL" id="NQWH01000055">
    <property type="protein sequence ID" value="PHP26204.1"/>
    <property type="molecule type" value="Genomic_DNA"/>
</dbReference>
<name>A0A2G1MBU5_9RHOB</name>
<reference evidence="1 2" key="1">
    <citation type="submission" date="2017-08" db="EMBL/GenBank/DDBJ databases">
        <title>Draft Genome Sequence of Loktanella cinnabarina Strain XM1, Isolated from Coastal Surface Water.</title>
        <authorList>
            <person name="Ma R."/>
            <person name="Wang J."/>
            <person name="Wang Q."/>
            <person name="Ma Z."/>
            <person name="Li J."/>
            <person name="Chen L."/>
        </authorList>
    </citation>
    <scope>NUCLEOTIDE SEQUENCE [LARGE SCALE GENOMIC DNA]</scope>
    <source>
        <strain evidence="1 2">XM1</strain>
    </source>
</reference>
<protein>
    <submittedName>
        <fullName evidence="1">Uncharacterized protein</fullName>
    </submittedName>
</protein>
<dbReference type="AlphaFoldDB" id="A0A2G1MBU5"/>
<keyword evidence="2" id="KW-1185">Reference proteome</keyword>
<organism evidence="1 2">
    <name type="scientific">Limimaricola cinnabarinus</name>
    <dbReference type="NCBI Taxonomy" id="1125964"/>
    <lineage>
        <taxon>Bacteria</taxon>
        <taxon>Pseudomonadati</taxon>
        <taxon>Pseudomonadota</taxon>
        <taxon>Alphaproteobacteria</taxon>
        <taxon>Rhodobacterales</taxon>
        <taxon>Paracoccaceae</taxon>
        <taxon>Limimaricola</taxon>
    </lineage>
</organism>
<evidence type="ECO:0000313" key="2">
    <source>
        <dbReference type="Proteomes" id="UP000221860"/>
    </source>
</evidence>
<dbReference type="RefSeq" id="WP_099278664.1">
    <property type="nucleotide sequence ID" value="NZ_KZ304990.1"/>
</dbReference>
<comment type="caution">
    <text evidence="1">The sequence shown here is derived from an EMBL/GenBank/DDBJ whole genome shotgun (WGS) entry which is preliminary data.</text>
</comment>